<organism evidence="2 3">
    <name type="scientific">Methylorubrum rhodinum</name>
    <dbReference type="NCBI Taxonomy" id="29428"/>
    <lineage>
        <taxon>Bacteria</taxon>
        <taxon>Pseudomonadati</taxon>
        <taxon>Pseudomonadota</taxon>
        <taxon>Alphaproteobacteria</taxon>
        <taxon>Hyphomicrobiales</taxon>
        <taxon>Methylobacteriaceae</taxon>
        <taxon>Methylorubrum</taxon>
    </lineage>
</organism>
<dbReference type="AlphaFoldDB" id="A0A840ZJP8"/>
<gene>
    <name evidence="2" type="ORF">HNR00_002059</name>
</gene>
<dbReference type="Proteomes" id="UP000583454">
    <property type="component" value="Unassembled WGS sequence"/>
</dbReference>
<dbReference type="RefSeq" id="WP_246390496.1">
    <property type="nucleotide sequence ID" value="NZ_JACHOP010000006.1"/>
</dbReference>
<evidence type="ECO:0000313" key="2">
    <source>
        <dbReference type="EMBL" id="MBB5757348.1"/>
    </source>
</evidence>
<comment type="caution">
    <text evidence="2">The sequence shown here is derived from an EMBL/GenBank/DDBJ whole genome shotgun (WGS) entry which is preliminary data.</text>
</comment>
<feature type="compositionally biased region" description="Low complexity" evidence="1">
    <location>
        <begin position="17"/>
        <end position="31"/>
    </location>
</feature>
<evidence type="ECO:0000256" key="1">
    <source>
        <dbReference type="SAM" id="MobiDB-lite"/>
    </source>
</evidence>
<evidence type="ECO:0000313" key="3">
    <source>
        <dbReference type="Proteomes" id="UP000583454"/>
    </source>
</evidence>
<feature type="region of interest" description="Disordered" evidence="1">
    <location>
        <begin position="1"/>
        <end position="31"/>
    </location>
</feature>
<accession>A0A840ZJP8</accession>
<protein>
    <recommendedName>
        <fullName evidence="4">Recombinase domain-containing protein</fullName>
    </recommendedName>
</protein>
<dbReference type="EMBL" id="JACHOP010000006">
    <property type="protein sequence ID" value="MBB5757348.1"/>
    <property type="molecule type" value="Genomic_DNA"/>
</dbReference>
<reference evidence="2 3" key="1">
    <citation type="submission" date="2020-08" db="EMBL/GenBank/DDBJ databases">
        <title>Genomic Encyclopedia of Type Strains, Phase IV (KMG-IV): sequencing the most valuable type-strain genomes for metagenomic binning, comparative biology and taxonomic classification.</title>
        <authorList>
            <person name="Goeker M."/>
        </authorList>
    </citation>
    <scope>NUCLEOTIDE SEQUENCE [LARGE SCALE GENOMIC DNA]</scope>
    <source>
        <strain evidence="2 3">DSM 2163</strain>
    </source>
</reference>
<sequence length="96" mass="10157">MTVASRWSAPGAPPPAARSGPRSGEAGRAAASARARRYALGLVPVLDTIAGEAGRTAQILARELTRRAVRKPRGGTVWTPADVRKLLHRLGNAPRR</sequence>
<name>A0A840ZJP8_9HYPH</name>
<feature type="compositionally biased region" description="Low complexity" evidence="1">
    <location>
        <begin position="1"/>
        <end position="10"/>
    </location>
</feature>
<evidence type="ECO:0008006" key="4">
    <source>
        <dbReference type="Google" id="ProtNLM"/>
    </source>
</evidence>
<keyword evidence="3" id="KW-1185">Reference proteome</keyword>
<proteinExistence type="predicted"/>